<keyword evidence="8" id="KW-1185">Reference proteome</keyword>
<evidence type="ECO:0000313" key="8">
    <source>
        <dbReference type="Proteomes" id="UP000664073"/>
    </source>
</evidence>
<comment type="caution">
    <text evidence="7">The sequence shown here is derived from an EMBL/GenBank/DDBJ whole genome shotgun (WGS) entry which is preliminary data.</text>
</comment>
<evidence type="ECO:0000256" key="3">
    <source>
        <dbReference type="ARBA" id="ARBA00022840"/>
    </source>
</evidence>
<dbReference type="InterPro" id="IPR001977">
    <property type="entry name" value="Depp_CoAkinase"/>
</dbReference>
<keyword evidence="2 5" id="KW-0547">Nucleotide-binding</keyword>
<dbReference type="GO" id="GO:0004140">
    <property type="term" value="F:dephospho-CoA kinase activity"/>
    <property type="evidence" value="ECO:0007669"/>
    <property type="project" value="UniProtKB-UniRule"/>
</dbReference>
<evidence type="ECO:0000313" key="7">
    <source>
        <dbReference type="EMBL" id="MBO1323835.1"/>
    </source>
</evidence>
<dbReference type="SUPFAM" id="SSF52540">
    <property type="entry name" value="P-loop containing nucleoside triphosphate hydrolases"/>
    <property type="match status" value="1"/>
</dbReference>
<comment type="similarity">
    <text evidence="1 5">Belongs to the CoaE family.</text>
</comment>
<evidence type="ECO:0000256" key="6">
    <source>
        <dbReference type="NCBIfam" id="TIGR00152"/>
    </source>
</evidence>
<evidence type="ECO:0000256" key="4">
    <source>
        <dbReference type="ARBA" id="ARBA00022993"/>
    </source>
</evidence>
<keyword evidence="3 5" id="KW-0067">ATP-binding</keyword>
<keyword evidence="5 7" id="KW-0418">Kinase</keyword>
<dbReference type="GO" id="GO:0005737">
    <property type="term" value="C:cytoplasm"/>
    <property type="evidence" value="ECO:0007669"/>
    <property type="project" value="UniProtKB-SubCell"/>
</dbReference>
<dbReference type="GO" id="GO:0015937">
    <property type="term" value="P:coenzyme A biosynthetic process"/>
    <property type="evidence" value="ECO:0007669"/>
    <property type="project" value="UniProtKB-UniRule"/>
</dbReference>
<dbReference type="EC" id="2.7.1.24" evidence="5 6"/>
<dbReference type="RefSeq" id="WP_207844405.1">
    <property type="nucleotide sequence ID" value="NZ_JAFVMH010000001.1"/>
</dbReference>
<protein>
    <recommendedName>
        <fullName evidence="5 6">Dephospho-CoA kinase</fullName>
        <ecNumber evidence="5 6">2.7.1.24</ecNumber>
    </recommendedName>
    <alternativeName>
        <fullName evidence="5">Dephosphocoenzyme A kinase</fullName>
    </alternativeName>
</protein>
<dbReference type="GO" id="GO:0005524">
    <property type="term" value="F:ATP binding"/>
    <property type="evidence" value="ECO:0007669"/>
    <property type="project" value="UniProtKB-UniRule"/>
</dbReference>
<feature type="binding site" evidence="5">
    <location>
        <begin position="11"/>
        <end position="16"/>
    </location>
    <ligand>
        <name>ATP</name>
        <dbReference type="ChEBI" id="CHEBI:30616"/>
    </ligand>
</feature>
<dbReference type="Pfam" id="PF01121">
    <property type="entry name" value="CoaE"/>
    <property type="match status" value="1"/>
</dbReference>
<comment type="subcellular location">
    <subcellularLocation>
        <location evidence="5">Cytoplasm</location>
    </subcellularLocation>
</comment>
<keyword evidence="5 7" id="KW-0808">Transferase</keyword>
<comment type="catalytic activity">
    <reaction evidence="5">
        <text>3'-dephospho-CoA + ATP = ADP + CoA + H(+)</text>
        <dbReference type="Rhea" id="RHEA:18245"/>
        <dbReference type="ChEBI" id="CHEBI:15378"/>
        <dbReference type="ChEBI" id="CHEBI:30616"/>
        <dbReference type="ChEBI" id="CHEBI:57287"/>
        <dbReference type="ChEBI" id="CHEBI:57328"/>
        <dbReference type="ChEBI" id="CHEBI:456216"/>
        <dbReference type="EC" id="2.7.1.24"/>
    </reaction>
</comment>
<dbReference type="NCBIfam" id="TIGR00152">
    <property type="entry name" value="dephospho-CoA kinase"/>
    <property type="match status" value="1"/>
</dbReference>
<dbReference type="PROSITE" id="PS51219">
    <property type="entry name" value="DPCK"/>
    <property type="match status" value="1"/>
</dbReference>
<proteinExistence type="inferred from homology"/>
<dbReference type="PANTHER" id="PTHR10695">
    <property type="entry name" value="DEPHOSPHO-COA KINASE-RELATED"/>
    <property type="match status" value="1"/>
</dbReference>
<comment type="pathway">
    <text evidence="5">Cofactor biosynthesis; coenzyme A biosynthesis; CoA from (R)-pantothenate: step 5/5.</text>
</comment>
<evidence type="ECO:0000256" key="2">
    <source>
        <dbReference type="ARBA" id="ARBA00022741"/>
    </source>
</evidence>
<comment type="function">
    <text evidence="5">Catalyzes the phosphorylation of the 3'-hydroxyl group of dephosphocoenzyme A to form coenzyme A.</text>
</comment>
<sequence>MKILGLTGGMGMGKSTVAAMLERAGMPVFDADAQVRRLQSEPGPVLSAMARLVPDAMIGGKLDRAALRRAVMARPQLLARLEAIIHPQVRAARARFLARHRRRGTRWVVLDIPLLFETGGDRLCDHVLVVSAPRWVQARRVAARRGMTPAEARKLMARQMPDARRRLRADTILRTGRALGDTKRQVRQFVRKRFARRQA</sequence>
<gene>
    <name evidence="5" type="primary">coaE</name>
    <name evidence="7" type="ORF">J2D77_01525</name>
</gene>
<evidence type="ECO:0000256" key="5">
    <source>
        <dbReference type="HAMAP-Rule" id="MF_00376"/>
    </source>
</evidence>
<dbReference type="Proteomes" id="UP000664073">
    <property type="component" value="Unassembled WGS sequence"/>
</dbReference>
<dbReference type="Gene3D" id="3.40.50.300">
    <property type="entry name" value="P-loop containing nucleotide triphosphate hydrolases"/>
    <property type="match status" value="1"/>
</dbReference>
<name>A0A939HJE5_9PROT</name>
<dbReference type="AlphaFoldDB" id="A0A939HJE5"/>
<dbReference type="CDD" id="cd02022">
    <property type="entry name" value="DPCK"/>
    <property type="match status" value="1"/>
</dbReference>
<organism evidence="7 8">
    <name type="scientific">Acetobacter garciniae</name>
    <dbReference type="NCBI Taxonomy" id="2817435"/>
    <lineage>
        <taxon>Bacteria</taxon>
        <taxon>Pseudomonadati</taxon>
        <taxon>Pseudomonadota</taxon>
        <taxon>Alphaproteobacteria</taxon>
        <taxon>Acetobacterales</taxon>
        <taxon>Acetobacteraceae</taxon>
        <taxon>Acetobacter</taxon>
    </lineage>
</organism>
<evidence type="ECO:0000256" key="1">
    <source>
        <dbReference type="ARBA" id="ARBA00009018"/>
    </source>
</evidence>
<dbReference type="PANTHER" id="PTHR10695:SF46">
    <property type="entry name" value="BIFUNCTIONAL COENZYME A SYNTHASE-RELATED"/>
    <property type="match status" value="1"/>
</dbReference>
<keyword evidence="4 5" id="KW-0173">Coenzyme A biosynthesis</keyword>
<accession>A0A939HJE5</accession>
<keyword evidence="5" id="KW-0963">Cytoplasm</keyword>
<dbReference type="InterPro" id="IPR027417">
    <property type="entry name" value="P-loop_NTPase"/>
</dbReference>
<reference evidence="7" key="1">
    <citation type="submission" date="2021-03" db="EMBL/GenBank/DDBJ databases">
        <title>The complete genome sequence of Acetobacter sp. TBRC 12339.</title>
        <authorList>
            <person name="Charoenyingcharoen P."/>
            <person name="Yukphan P."/>
        </authorList>
    </citation>
    <scope>NUCLEOTIDE SEQUENCE</scope>
    <source>
        <strain evidence="7">TBRC 12339</strain>
    </source>
</reference>
<dbReference type="HAMAP" id="MF_00376">
    <property type="entry name" value="Dephospho_CoA_kinase"/>
    <property type="match status" value="1"/>
</dbReference>
<dbReference type="EMBL" id="JAFVMH010000001">
    <property type="protein sequence ID" value="MBO1323835.1"/>
    <property type="molecule type" value="Genomic_DNA"/>
</dbReference>